<reference evidence="1 2" key="1">
    <citation type="journal article" date="2016" name="Sci. Rep.">
        <title>The Dendrobium catenatum Lindl. genome sequence provides insights into polysaccharide synthase, floral development and adaptive evolution.</title>
        <authorList>
            <person name="Zhang G.Q."/>
            <person name="Xu Q."/>
            <person name="Bian C."/>
            <person name="Tsai W.C."/>
            <person name="Yeh C.M."/>
            <person name="Liu K.W."/>
            <person name="Yoshida K."/>
            <person name="Zhang L.S."/>
            <person name="Chang S.B."/>
            <person name="Chen F."/>
            <person name="Shi Y."/>
            <person name="Su Y.Y."/>
            <person name="Zhang Y.Q."/>
            <person name="Chen L.J."/>
            <person name="Yin Y."/>
            <person name="Lin M."/>
            <person name="Huang H."/>
            <person name="Deng H."/>
            <person name="Wang Z.W."/>
            <person name="Zhu S.L."/>
            <person name="Zhao X."/>
            <person name="Deng C."/>
            <person name="Niu S.C."/>
            <person name="Huang J."/>
            <person name="Wang M."/>
            <person name="Liu G.H."/>
            <person name="Yang H.J."/>
            <person name="Xiao X.J."/>
            <person name="Hsiao Y.Y."/>
            <person name="Wu W.L."/>
            <person name="Chen Y.Y."/>
            <person name="Mitsuda N."/>
            <person name="Ohme-Takagi M."/>
            <person name="Luo Y.B."/>
            <person name="Van de Peer Y."/>
            <person name="Liu Z.J."/>
        </authorList>
    </citation>
    <scope>NUCLEOTIDE SEQUENCE [LARGE SCALE GENOMIC DNA]</scope>
    <source>
        <tissue evidence="1">The whole plant</tissue>
    </source>
</reference>
<keyword evidence="2" id="KW-1185">Reference proteome</keyword>
<evidence type="ECO:0000313" key="2">
    <source>
        <dbReference type="Proteomes" id="UP000233837"/>
    </source>
</evidence>
<protein>
    <submittedName>
        <fullName evidence="1">Uncharacterized protein</fullName>
    </submittedName>
</protein>
<reference evidence="1 2" key="2">
    <citation type="journal article" date="2017" name="Nature">
        <title>The Apostasia genome and the evolution of orchids.</title>
        <authorList>
            <person name="Zhang G.Q."/>
            <person name="Liu K.W."/>
            <person name="Li Z."/>
            <person name="Lohaus R."/>
            <person name="Hsiao Y.Y."/>
            <person name="Niu S.C."/>
            <person name="Wang J.Y."/>
            <person name="Lin Y.C."/>
            <person name="Xu Q."/>
            <person name="Chen L.J."/>
            <person name="Yoshida K."/>
            <person name="Fujiwara S."/>
            <person name="Wang Z.W."/>
            <person name="Zhang Y.Q."/>
            <person name="Mitsuda N."/>
            <person name="Wang M."/>
            <person name="Liu G.H."/>
            <person name="Pecoraro L."/>
            <person name="Huang H.X."/>
            <person name="Xiao X.J."/>
            <person name="Lin M."/>
            <person name="Wu X.Y."/>
            <person name="Wu W.L."/>
            <person name="Chen Y.Y."/>
            <person name="Chang S.B."/>
            <person name="Sakamoto S."/>
            <person name="Ohme-Takagi M."/>
            <person name="Yagi M."/>
            <person name="Zeng S.J."/>
            <person name="Shen C.Y."/>
            <person name="Yeh C.M."/>
            <person name="Luo Y.B."/>
            <person name="Tsai W.C."/>
            <person name="Van de Peer Y."/>
            <person name="Liu Z.J."/>
        </authorList>
    </citation>
    <scope>NUCLEOTIDE SEQUENCE [LARGE SCALE GENOMIC DNA]</scope>
    <source>
        <tissue evidence="1">The whole plant</tissue>
    </source>
</reference>
<dbReference type="AlphaFoldDB" id="A0A2I0W3G9"/>
<accession>A0A2I0W3G9</accession>
<proteinExistence type="predicted"/>
<dbReference type="Proteomes" id="UP000233837">
    <property type="component" value="Unassembled WGS sequence"/>
</dbReference>
<name>A0A2I0W3G9_9ASPA</name>
<sequence length="133" mass="15293">MYLTFIPSIIRALSSNKFSPFKIITYQNYVNLKSVHPNRIFLSHKSYLVSNSQTACQDLARFNSLMPNSFQLLILSRFTESGFTGFKDANKQNQQCSITNRRRWLTSTAELRGARLLVKGLRANKELAARNTR</sequence>
<evidence type="ECO:0000313" key="1">
    <source>
        <dbReference type="EMBL" id="PKU70205.1"/>
    </source>
</evidence>
<gene>
    <name evidence="1" type="ORF">MA16_Dca027644</name>
</gene>
<organism evidence="1 2">
    <name type="scientific">Dendrobium catenatum</name>
    <dbReference type="NCBI Taxonomy" id="906689"/>
    <lineage>
        <taxon>Eukaryota</taxon>
        <taxon>Viridiplantae</taxon>
        <taxon>Streptophyta</taxon>
        <taxon>Embryophyta</taxon>
        <taxon>Tracheophyta</taxon>
        <taxon>Spermatophyta</taxon>
        <taxon>Magnoliopsida</taxon>
        <taxon>Liliopsida</taxon>
        <taxon>Asparagales</taxon>
        <taxon>Orchidaceae</taxon>
        <taxon>Epidendroideae</taxon>
        <taxon>Malaxideae</taxon>
        <taxon>Dendrobiinae</taxon>
        <taxon>Dendrobium</taxon>
    </lineage>
</organism>
<dbReference type="EMBL" id="KZ502944">
    <property type="protein sequence ID" value="PKU70205.1"/>
    <property type="molecule type" value="Genomic_DNA"/>
</dbReference>